<gene>
    <name evidence="4 9" type="primary">truA</name>
    <name evidence="9" type="ORF">ATO7_12048</name>
</gene>
<evidence type="ECO:0000313" key="9">
    <source>
        <dbReference type="EMBL" id="ORE86025.1"/>
    </source>
</evidence>
<comment type="subunit">
    <text evidence="4">Homodimer.</text>
</comment>
<dbReference type="InterPro" id="IPR001406">
    <property type="entry name" value="PsdUridine_synth_TruA"/>
</dbReference>
<dbReference type="AlphaFoldDB" id="A0A1Y1SCH4"/>
<dbReference type="EC" id="5.4.99.12" evidence="4"/>
<dbReference type="STRING" id="1317117.ATO7_12048"/>
<keyword evidence="2 4" id="KW-0819">tRNA processing</keyword>
<dbReference type="Proteomes" id="UP000192342">
    <property type="component" value="Unassembled WGS sequence"/>
</dbReference>
<evidence type="ECO:0000256" key="6">
    <source>
        <dbReference type="PIRSR" id="PIRSR001430-2"/>
    </source>
</evidence>
<evidence type="ECO:0000259" key="8">
    <source>
        <dbReference type="Pfam" id="PF01416"/>
    </source>
</evidence>
<name>A0A1Y1SCH4_9GAMM</name>
<feature type="binding site" evidence="4 6">
    <location>
        <position position="109"/>
    </location>
    <ligand>
        <name>substrate</name>
    </ligand>
</feature>
<dbReference type="InterPro" id="IPR020097">
    <property type="entry name" value="PsdUridine_synth_TruA_a/b_dom"/>
</dbReference>
<dbReference type="HAMAP" id="MF_00171">
    <property type="entry name" value="TruA"/>
    <property type="match status" value="1"/>
</dbReference>
<organism evidence="9 10">
    <name type="scientific">Oceanococcus atlanticus</name>
    <dbReference type="NCBI Taxonomy" id="1317117"/>
    <lineage>
        <taxon>Bacteria</taxon>
        <taxon>Pseudomonadati</taxon>
        <taxon>Pseudomonadota</taxon>
        <taxon>Gammaproteobacteria</taxon>
        <taxon>Chromatiales</taxon>
        <taxon>Oceanococcaceae</taxon>
        <taxon>Oceanococcus</taxon>
    </lineage>
</organism>
<dbReference type="EMBL" id="AQQV01000003">
    <property type="protein sequence ID" value="ORE86025.1"/>
    <property type="molecule type" value="Genomic_DNA"/>
</dbReference>
<evidence type="ECO:0000256" key="5">
    <source>
        <dbReference type="PIRSR" id="PIRSR001430-1"/>
    </source>
</evidence>
<proteinExistence type="inferred from homology"/>
<dbReference type="Gene3D" id="3.30.70.660">
    <property type="entry name" value="Pseudouridine synthase I, catalytic domain, C-terminal subdomain"/>
    <property type="match status" value="1"/>
</dbReference>
<dbReference type="InterPro" id="IPR020095">
    <property type="entry name" value="PsdUridine_synth_TruA_C"/>
</dbReference>
<dbReference type="GO" id="GO:0003723">
    <property type="term" value="F:RNA binding"/>
    <property type="evidence" value="ECO:0007669"/>
    <property type="project" value="InterPro"/>
</dbReference>
<accession>A0A1Y1SCH4</accession>
<sequence>MAAGVEYDGRAFCGWQSQYAAGLRTVQGEVESALSRIANHRIKVYCAGRTDTGVHALGQVIHFDTHAQRELRSWLLGTNSFLPGDVKLTWAKPVADHFHARFLAVGRSYRYLVHNHPARSALWNGRVFEWPTALDVDAMSEAANKLVGWNDFSSFRGKDCQAKTPVKLMRHVAVHKHHHWVAIDVEASGFLHNMVRNIVGTLLEIGAGAKPVSWMDDVLQARDRRAAGQSAPPHGLYFMRADFPDEFDLPHIVNDAFLL</sequence>
<dbReference type="InterPro" id="IPR020103">
    <property type="entry name" value="PsdUridine_synth_cat_dom_sf"/>
</dbReference>
<comment type="function">
    <text evidence="4">Formation of pseudouridine at positions 38, 39 and 40 in the anticodon stem and loop of transfer RNAs.</text>
</comment>
<keyword evidence="3 4" id="KW-0413">Isomerase</keyword>
<dbReference type="GO" id="GO:0031119">
    <property type="term" value="P:tRNA pseudouridine synthesis"/>
    <property type="evidence" value="ECO:0007669"/>
    <property type="project" value="UniProtKB-UniRule"/>
</dbReference>
<dbReference type="PIRSF" id="PIRSF001430">
    <property type="entry name" value="tRNA_psdUrid_synth"/>
    <property type="match status" value="1"/>
</dbReference>
<evidence type="ECO:0000313" key="10">
    <source>
        <dbReference type="Proteomes" id="UP000192342"/>
    </source>
</evidence>
<feature type="domain" description="Pseudouridine synthase I TruA alpha/beta" evidence="8">
    <location>
        <begin position="5"/>
        <end position="102"/>
    </location>
</feature>
<dbReference type="Gene3D" id="3.30.70.580">
    <property type="entry name" value="Pseudouridine synthase I, catalytic domain, N-terminal subdomain"/>
    <property type="match status" value="1"/>
</dbReference>
<dbReference type="NCBIfam" id="TIGR00071">
    <property type="entry name" value="hisT_truA"/>
    <property type="match status" value="1"/>
</dbReference>
<comment type="catalytic activity">
    <reaction evidence="4 7">
        <text>uridine(38/39/40) in tRNA = pseudouridine(38/39/40) in tRNA</text>
        <dbReference type="Rhea" id="RHEA:22376"/>
        <dbReference type="Rhea" id="RHEA-COMP:10085"/>
        <dbReference type="Rhea" id="RHEA-COMP:10087"/>
        <dbReference type="ChEBI" id="CHEBI:65314"/>
        <dbReference type="ChEBI" id="CHEBI:65315"/>
        <dbReference type="EC" id="5.4.99.12"/>
    </reaction>
</comment>
<comment type="similarity">
    <text evidence="1 4 7">Belongs to the tRNA pseudouridine synthase TruA family.</text>
</comment>
<evidence type="ECO:0000256" key="2">
    <source>
        <dbReference type="ARBA" id="ARBA00022694"/>
    </source>
</evidence>
<comment type="caution">
    <text evidence="9">The sequence shown here is derived from an EMBL/GenBank/DDBJ whole genome shotgun (WGS) entry which is preliminary data.</text>
</comment>
<dbReference type="PANTHER" id="PTHR11142:SF0">
    <property type="entry name" value="TRNA PSEUDOURIDINE SYNTHASE-LIKE 1"/>
    <property type="match status" value="1"/>
</dbReference>
<dbReference type="SUPFAM" id="SSF55120">
    <property type="entry name" value="Pseudouridine synthase"/>
    <property type="match status" value="1"/>
</dbReference>
<evidence type="ECO:0000256" key="3">
    <source>
        <dbReference type="ARBA" id="ARBA00023235"/>
    </source>
</evidence>
<dbReference type="GO" id="GO:0160147">
    <property type="term" value="F:tRNA pseudouridine(38-40) synthase activity"/>
    <property type="evidence" value="ECO:0007669"/>
    <property type="project" value="UniProtKB-EC"/>
</dbReference>
<reference evidence="9 10" key="1">
    <citation type="submission" date="2013-04" db="EMBL/GenBank/DDBJ databases">
        <title>Oceanococcus atlanticus 22II-S10r2 Genome Sequencing.</title>
        <authorList>
            <person name="Lai Q."/>
            <person name="Li G."/>
            <person name="Shao Z."/>
        </authorList>
    </citation>
    <scope>NUCLEOTIDE SEQUENCE [LARGE SCALE GENOMIC DNA]</scope>
    <source>
        <strain evidence="9 10">22II-S10r2</strain>
    </source>
</reference>
<dbReference type="FunFam" id="3.30.70.580:FF:000001">
    <property type="entry name" value="tRNA pseudouridine synthase A"/>
    <property type="match status" value="1"/>
</dbReference>
<dbReference type="InterPro" id="IPR020094">
    <property type="entry name" value="TruA/RsuA/RluB/E/F_N"/>
</dbReference>
<dbReference type="PANTHER" id="PTHR11142">
    <property type="entry name" value="PSEUDOURIDYLATE SYNTHASE"/>
    <property type="match status" value="1"/>
</dbReference>
<evidence type="ECO:0000256" key="7">
    <source>
        <dbReference type="RuleBase" id="RU003792"/>
    </source>
</evidence>
<comment type="caution">
    <text evidence="4">Lacks conserved residue(s) required for the propagation of feature annotation.</text>
</comment>
<feature type="domain" description="Pseudouridine synthase I TruA alpha/beta" evidence="8">
    <location>
        <begin position="142"/>
        <end position="244"/>
    </location>
</feature>
<keyword evidence="10" id="KW-1185">Reference proteome</keyword>
<protein>
    <recommendedName>
        <fullName evidence="4">tRNA pseudouridine synthase A</fullName>
        <ecNumber evidence="4">5.4.99.12</ecNumber>
    </recommendedName>
    <alternativeName>
        <fullName evidence="4">tRNA pseudouridine(38-40) synthase</fullName>
    </alternativeName>
    <alternativeName>
        <fullName evidence="4">tRNA pseudouridylate synthase I</fullName>
    </alternativeName>
    <alternativeName>
        <fullName evidence="4">tRNA-uridine isomerase I</fullName>
    </alternativeName>
</protein>
<dbReference type="CDD" id="cd02570">
    <property type="entry name" value="PseudoU_synth_EcTruA"/>
    <property type="match status" value="1"/>
</dbReference>
<dbReference type="Pfam" id="PF01416">
    <property type="entry name" value="PseudoU_synth_1"/>
    <property type="match status" value="2"/>
</dbReference>
<feature type="active site" description="Nucleophile" evidence="4 5">
    <location>
        <position position="51"/>
    </location>
</feature>
<evidence type="ECO:0000256" key="1">
    <source>
        <dbReference type="ARBA" id="ARBA00009375"/>
    </source>
</evidence>
<evidence type="ECO:0000256" key="4">
    <source>
        <dbReference type="HAMAP-Rule" id="MF_00171"/>
    </source>
</evidence>